<evidence type="ECO:0000256" key="1">
    <source>
        <dbReference type="SAM" id="MobiDB-lite"/>
    </source>
</evidence>
<keyword evidence="3" id="KW-1185">Reference proteome</keyword>
<name>A0AAD8KMK1_TARER</name>
<accession>A0AAD8KMK1</accession>
<sequence>MTPISNSSLHYPTPASSSPSESMEMMVCDGDGGEVSLRRIGSRNVHQLPEAWRTPASTDDDDGGSGGGDVSVVEGGF</sequence>
<gene>
    <name evidence="2" type="ORF">QVD17_19190</name>
</gene>
<feature type="compositionally biased region" description="Low complexity" evidence="1">
    <location>
        <begin position="16"/>
        <end position="25"/>
    </location>
</feature>
<comment type="caution">
    <text evidence="2">The sequence shown here is derived from an EMBL/GenBank/DDBJ whole genome shotgun (WGS) entry which is preliminary data.</text>
</comment>
<dbReference type="AlphaFoldDB" id="A0AAD8KMK1"/>
<protein>
    <submittedName>
        <fullName evidence="2">Uncharacterized protein</fullName>
    </submittedName>
</protein>
<proteinExistence type="predicted"/>
<dbReference type="EMBL" id="JAUHHV010000005">
    <property type="protein sequence ID" value="KAK1423881.1"/>
    <property type="molecule type" value="Genomic_DNA"/>
</dbReference>
<feature type="compositionally biased region" description="Polar residues" evidence="1">
    <location>
        <begin position="1"/>
        <end position="10"/>
    </location>
</feature>
<organism evidence="2 3">
    <name type="scientific">Tagetes erecta</name>
    <name type="common">African marigold</name>
    <dbReference type="NCBI Taxonomy" id="13708"/>
    <lineage>
        <taxon>Eukaryota</taxon>
        <taxon>Viridiplantae</taxon>
        <taxon>Streptophyta</taxon>
        <taxon>Embryophyta</taxon>
        <taxon>Tracheophyta</taxon>
        <taxon>Spermatophyta</taxon>
        <taxon>Magnoliopsida</taxon>
        <taxon>eudicotyledons</taxon>
        <taxon>Gunneridae</taxon>
        <taxon>Pentapetalae</taxon>
        <taxon>asterids</taxon>
        <taxon>campanulids</taxon>
        <taxon>Asterales</taxon>
        <taxon>Asteraceae</taxon>
        <taxon>Asteroideae</taxon>
        <taxon>Heliantheae alliance</taxon>
        <taxon>Tageteae</taxon>
        <taxon>Tagetes</taxon>
    </lineage>
</organism>
<feature type="region of interest" description="Disordered" evidence="1">
    <location>
        <begin position="44"/>
        <end position="77"/>
    </location>
</feature>
<dbReference type="Proteomes" id="UP001229421">
    <property type="component" value="Unassembled WGS sequence"/>
</dbReference>
<feature type="compositionally biased region" description="Gly residues" evidence="1">
    <location>
        <begin position="64"/>
        <end position="77"/>
    </location>
</feature>
<evidence type="ECO:0000313" key="2">
    <source>
        <dbReference type="EMBL" id="KAK1423881.1"/>
    </source>
</evidence>
<feature type="region of interest" description="Disordered" evidence="1">
    <location>
        <begin position="1"/>
        <end position="25"/>
    </location>
</feature>
<evidence type="ECO:0000313" key="3">
    <source>
        <dbReference type="Proteomes" id="UP001229421"/>
    </source>
</evidence>
<reference evidence="2" key="1">
    <citation type="journal article" date="2023" name="bioRxiv">
        <title>Improved chromosome-level genome assembly for marigold (Tagetes erecta).</title>
        <authorList>
            <person name="Jiang F."/>
            <person name="Yuan L."/>
            <person name="Wang S."/>
            <person name="Wang H."/>
            <person name="Xu D."/>
            <person name="Wang A."/>
            <person name="Fan W."/>
        </authorList>
    </citation>
    <scope>NUCLEOTIDE SEQUENCE</scope>
    <source>
        <strain evidence="2">WSJ</strain>
        <tissue evidence="2">Leaf</tissue>
    </source>
</reference>